<gene>
    <name evidence="1" type="ORF">BAGA_15335</name>
</gene>
<dbReference type="Gene3D" id="2.60.120.40">
    <property type="match status" value="1"/>
</dbReference>
<organism evidence="1 2">
    <name type="scientific">Bacillus gaemokensis</name>
    <dbReference type="NCBI Taxonomy" id="574375"/>
    <lineage>
        <taxon>Bacteria</taxon>
        <taxon>Bacillati</taxon>
        <taxon>Bacillota</taxon>
        <taxon>Bacilli</taxon>
        <taxon>Bacillales</taxon>
        <taxon>Bacillaceae</taxon>
        <taxon>Bacillus</taxon>
        <taxon>Bacillus cereus group</taxon>
    </lineage>
</organism>
<dbReference type="AlphaFoldDB" id="A0A073K8N1"/>
<evidence type="ECO:0008006" key="3">
    <source>
        <dbReference type="Google" id="ProtNLM"/>
    </source>
</evidence>
<accession>A0A073K8N1</accession>
<comment type="caution">
    <text evidence="1">The sequence shown here is derived from an EMBL/GenBank/DDBJ whole genome shotgun (WGS) entry which is preliminary data.</text>
</comment>
<dbReference type="STRING" id="574375.AZF08_09950"/>
<protein>
    <recommendedName>
        <fullName evidence="3">C1q domain-containing protein</fullName>
    </recommendedName>
</protein>
<dbReference type="SUPFAM" id="SSF49842">
    <property type="entry name" value="TNF-like"/>
    <property type="match status" value="1"/>
</dbReference>
<proteinExistence type="predicted"/>
<dbReference type="EMBL" id="JOTM01000023">
    <property type="protein sequence ID" value="KEK22900.1"/>
    <property type="molecule type" value="Genomic_DNA"/>
</dbReference>
<dbReference type="InterPro" id="IPR008983">
    <property type="entry name" value="Tumour_necrosis_fac-like_dom"/>
</dbReference>
<reference evidence="1 2" key="1">
    <citation type="submission" date="2014-06" db="EMBL/GenBank/DDBJ databases">
        <title>Draft genome sequence of Bacillus gaemokensis JCM 15801 (MCCC 1A00707).</title>
        <authorList>
            <person name="Lai Q."/>
            <person name="Liu Y."/>
            <person name="Shao Z."/>
        </authorList>
    </citation>
    <scope>NUCLEOTIDE SEQUENCE [LARGE SCALE GENOMIC DNA]</scope>
    <source>
        <strain evidence="1 2">JCM 15801</strain>
    </source>
</reference>
<evidence type="ECO:0000313" key="1">
    <source>
        <dbReference type="EMBL" id="KEK22900.1"/>
    </source>
</evidence>
<name>A0A073K8N1_9BACI</name>
<dbReference type="Proteomes" id="UP000027778">
    <property type="component" value="Unassembled WGS sequence"/>
</dbReference>
<evidence type="ECO:0000313" key="2">
    <source>
        <dbReference type="Proteomes" id="UP000027778"/>
    </source>
</evidence>
<dbReference type="OrthoDB" id="2662674at2"/>
<sequence length="178" mass="20008">MNSYFDKINRLNANRDPLSLRRNRRHTEENSNFTRPSAFRAINMSTLQQIPANTTVKVLYPNIQFDLANEFNSAASMFIPETKGVYSLNASVLFAPSNFNKDYRGRISILVNGHEIAADNDFFGANLQIKNIVSVSTINQLKCEDIVEVFFISNVAGTINLLNSLTHFEGARFPSPVT</sequence>
<keyword evidence="2" id="KW-1185">Reference proteome</keyword>